<sequence length="325" mass="36395">MILTLLCALYALPGPYQFQLQNGTYQLYSINRRLCPEFDPQRDTIFELYTRKNPTNPQILLTGNENSIRSSNFDFTKPTIIFFHGFLESSKSDNSIQIRDSYLKYGDFNVILGNNERLLAGPDYLTAALNVLPIGKYSAKFLDYLVSLGMDRKSLHIIGMSLGGQVAGLTGKHMENKARRVTGLDPAGPWFSLQSQDQRIGPDDGEFVDVLHTNAGVNGINIPSGKVDVWFNGGSSQPGCSFKEILERNPTSVSEQVFCNHYQAYRVYVKSILEPKIYKLTKCTSYEAYQNGNCDSNDTTYLGEEMDETARGNYYITTGVTAVEI</sequence>
<dbReference type="InterPro" id="IPR029058">
    <property type="entry name" value="AB_hydrolase_fold"/>
</dbReference>
<evidence type="ECO:0000256" key="4">
    <source>
        <dbReference type="RuleBase" id="RU004262"/>
    </source>
</evidence>
<feature type="domain" description="Lipase" evidence="6">
    <location>
        <begin position="41"/>
        <end position="310"/>
    </location>
</feature>
<evidence type="ECO:0000259" key="6">
    <source>
        <dbReference type="Pfam" id="PF00151"/>
    </source>
</evidence>
<organism evidence="7 8">
    <name type="scientific">Phyllotreta striolata</name>
    <name type="common">Striped flea beetle</name>
    <name type="synonym">Crioceris striolata</name>
    <dbReference type="NCBI Taxonomy" id="444603"/>
    <lineage>
        <taxon>Eukaryota</taxon>
        <taxon>Metazoa</taxon>
        <taxon>Ecdysozoa</taxon>
        <taxon>Arthropoda</taxon>
        <taxon>Hexapoda</taxon>
        <taxon>Insecta</taxon>
        <taxon>Pterygota</taxon>
        <taxon>Neoptera</taxon>
        <taxon>Endopterygota</taxon>
        <taxon>Coleoptera</taxon>
        <taxon>Polyphaga</taxon>
        <taxon>Cucujiformia</taxon>
        <taxon>Chrysomeloidea</taxon>
        <taxon>Chrysomelidae</taxon>
        <taxon>Galerucinae</taxon>
        <taxon>Alticini</taxon>
        <taxon>Phyllotreta</taxon>
    </lineage>
</organism>
<dbReference type="PANTHER" id="PTHR11610">
    <property type="entry name" value="LIPASE"/>
    <property type="match status" value="1"/>
</dbReference>
<accession>A0A9N9TIK3</accession>
<evidence type="ECO:0000313" key="8">
    <source>
        <dbReference type="Proteomes" id="UP001153712"/>
    </source>
</evidence>
<dbReference type="SUPFAM" id="SSF53474">
    <property type="entry name" value="alpha/beta-Hydrolases"/>
    <property type="match status" value="1"/>
</dbReference>
<dbReference type="AlphaFoldDB" id="A0A9N9TIK3"/>
<evidence type="ECO:0000256" key="3">
    <source>
        <dbReference type="ARBA" id="ARBA00022525"/>
    </source>
</evidence>
<feature type="signal peptide" evidence="5">
    <location>
        <begin position="1"/>
        <end position="17"/>
    </location>
</feature>
<proteinExistence type="inferred from homology"/>
<keyword evidence="3" id="KW-0964">Secreted</keyword>
<dbReference type="GO" id="GO:0016042">
    <property type="term" value="P:lipid catabolic process"/>
    <property type="evidence" value="ECO:0007669"/>
    <property type="project" value="TreeGrafter"/>
</dbReference>
<dbReference type="InterPro" id="IPR013818">
    <property type="entry name" value="Lipase"/>
</dbReference>
<comment type="similarity">
    <text evidence="2 4">Belongs to the AB hydrolase superfamily. Lipase family.</text>
</comment>
<dbReference type="PANTHER" id="PTHR11610:SF169">
    <property type="entry name" value="GH15759P-RELATED"/>
    <property type="match status" value="1"/>
</dbReference>
<dbReference type="Proteomes" id="UP001153712">
    <property type="component" value="Chromosome 1"/>
</dbReference>
<dbReference type="InterPro" id="IPR000734">
    <property type="entry name" value="TAG_lipase"/>
</dbReference>
<dbReference type="GO" id="GO:0017171">
    <property type="term" value="F:serine hydrolase activity"/>
    <property type="evidence" value="ECO:0007669"/>
    <property type="project" value="TreeGrafter"/>
</dbReference>
<evidence type="ECO:0000256" key="5">
    <source>
        <dbReference type="SAM" id="SignalP"/>
    </source>
</evidence>
<dbReference type="Pfam" id="PF00151">
    <property type="entry name" value="Lipase"/>
    <property type="match status" value="1"/>
</dbReference>
<feature type="chain" id="PRO_5040163626" description="Lipase domain-containing protein" evidence="5">
    <location>
        <begin position="18"/>
        <end position="325"/>
    </location>
</feature>
<evidence type="ECO:0000256" key="1">
    <source>
        <dbReference type="ARBA" id="ARBA00004613"/>
    </source>
</evidence>
<dbReference type="InterPro" id="IPR033906">
    <property type="entry name" value="Lipase_N"/>
</dbReference>
<dbReference type="CDD" id="cd00707">
    <property type="entry name" value="Pancreat_lipase_like"/>
    <property type="match status" value="1"/>
</dbReference>
<dbReference type="GO" id="GO:0016298">
    <property type="term" value="F:lipase activity"/>
    <property type="evidence" value="ECO:0007669"/>
    <property type="project" value="InterPro"/>
</dbReference>
<comment type="subcellular location">
    <subcellularLocation>
        <location evidence="1">Secreted</location>
    </subcellularLocation>
</comment>
<evidence type="ECO:0000313" key="7">
    <source>
        <dbReference type="EMBL" id="CAG9854489.1"/>
    </source>
</evidence>
<dbReference type="GO" id="GO:0005615">
    <property type="term" value="C:extracellular space"/>
    <property type="evidence" value="ECO:0007669"/>
    <property type="project" value="TreeGrafter"/>
</dbReference>
<dbReference type="OrthoDB" id="199913at2759"/>
<dbReference type="PRINTS" id="PR00821">
    <property type="entry name" value="TAGLIPASE"/>
</dbReference>
<keyword evidence="8" id="KW-1185">Reference proteome</keyword>
<dbReference type="Gene3D" id="3.40.50.1820">
    <property type="entry name" value="alpha/beta hydrolase"/>
    <property type="match status" value="1"/>
</dbReference>
<evidence type="ECO:0000256" key="2">
    <source>
        <dbReference type="ARBA" id="ARBA00010701"/>
    </source>
</evidence>
<name>A0A9N9TIK3_PHYSR</name>
<reference evidence="7" key="1">
    <citation type="submission" date="2022-01" db="EMBL/GenBank/DDBJ databases">
        <authorList>
            <person name="King R."/>
        </authorList>
    </citation>
    <scope>NUCLEOTIDE SEQUENCE</scope>
</reference>
<keyword evidence="5" id="KW-0732">Signal</keyword>
<gene>
    <name evidence="7" type="ORF">PHYEVI_LOCUS951</name>
</gene>
<protein>
    <recommendedName>
        <fullName evidence="6">Lipase domain-containing protein</fullName>
    </recommendedName>
</protein>
<dbReference type="EMBL" id="OU900094">
    <property type="protein sequence ID" value="CAG9854489.1"/>
    <property type="molecule type" value="Genomic_DNA"/>
</dbReference>